<dbReference type="InterPro" id="IPR055353">
    <property type="entry name" value="DUF7619"/>
</dbReference>
<dbReference type="NCBIfam" id="TIGR01451">
    <property type="entry name" value="B_ant_repeat"/>
    <property type="match status" value="1"/>
</dbReference>
<proteinExistence type="predicted"/>
<dbReference type="RefSeq" id="WP_135525055.1">
    <property type="nucleotide sequence ID" value="NZ_SRLH01000001.1"/>
</dbReference>
<dbReference type="InterPro" id="IPR047589">
    <property type="entry name" value="DUF11_rpt"/>
</dbReference>
<evidence type="ECO:0000259" key="4">
    <source>
        <dbReference type="Pfam" id="PF24595"/>
    </source>
</evidence>
<dbReference type="Proteomes" id="UP000297407">
    <property type="component" value="Unassembled WGS sequence"/>
</dbReference>
<dbReference type="SUPFAM" id="SSF52058">
    <property type="entry name" value="L domain-like"/>
    <property type="match status" value="1"/>
</dbReference>
<feature type="domain" description="Secretion system C-terminal sorting" evidence="3">
    <location>
        <begin position="668"/>
        <end position="738"/>
    </location>
</feature>
<dbReference type="Pfam" id="PF18962">
    <property type="entry name" value="Por_Secre_tail"/>
    <property type="match status" value="1"/>
</dbReference>
<keyword evidence="1 2" id="KW-0732">Signal</keyword>
<evidence type="ECO:0000256" key="2">
    <source>
        <dbReference type="SAM" id="SignalP"/>
    </source>
</evidence>
<protein>
    <submittedName>
        <fullName evidence="5">T9SS type A sorting domain-containing protein</fullName>
    </submittedName>
</protein>
<dbReference type="EMBL" id="SRLH01000001">
    <property type="protein sequence ID" value="TGD59849.1"/>
    <property type="molecule type" value="Genomic_DNA"/>
</dbReference>
<name>A0A4Z0LD86_9FLAO</name>
<comment type="caution">
    <text evidence="5">The sequence shown here is derived from an EMBL/GenBank/DDBJ whole genome shotgun (WGS) entry which is preliminary data.</text>
</comment>
<feature type="chain" id="PRO_5021257724" evidence="2">
    <location>
        <begin position="20"/>
        <end position="740"/>
    </location>
</feature>
<sequence>MKKLYFLLLAFGFFTGINAQIVNIPDANFKNKLLTLNCADFNNDGIFDGDVDVNNDGEIQENEAQNVIQLNIVYTYISAEDETYLISNLEGLNSFVNLKRISFDYISFNNIDVDLSQLSQLEFVKINNSNTDLMGSINLSNLTHLISLDLNFNRFYDTALPNDNVNVNLNGSVNLMDLTYYNSCLNFNFCQIPNLKNLNCFYLEGGEPVDGIFDFSCLTKLETLTLGDNFMNVLILKNGSLLNSIIIPMDSGYPKPKFICIDDNSQELQQILNSGLVGFNTVINSYCSFEPGGQYYTIKGKNKFDTNNNGCDELDIVYPNLKLITNEANPETIISNLSGEYKTIVQAGNVLVTPIIENPDYFAVSPTAVAVSFPVQLSPFIQDFCITPNGIHSDLELKILPLVSARPGFDAKYKIVYKNKGNLVENGSVNFTFDDSKIDFVSATNNPAQTTGLLTWNYNNLQPFETRIINVVLNINSPMETPSVNGGDVLIYNATIASANTDELPNNNTFTLNQTVENSYDPNDITCLEGTSVSTAKIGDYVHYMIRFENTGSANATNIVVKDVVDLAKFDVNSIVPFNGSHDFYTRINGDKVEFIFENINLPFDDATNDGYVSFKIKTKSTLVAGDTFSKNANIYFDYNFPIVTNTATTTIAALGVQDFEFSNYFNVYPNPVHDVLTISAKETIEISSISIYNTIGQLVMVIPNAKNIKTVDVSNLASGNYFIKIQSDKGVSNTKFIKN</sequence>
<dbReference type="OrthoDB" id="1110367at2"/>
<evidence type="ECO:0000256" key="1">
    <source>
        <dbReference type="ARBA" id="ARBA00022729"/>
    </source>
</evidence>
<organism evidence="5 6">
    <name type="scientific">Flavobacterium humi</name>
    <dbReference type="NCBI Taxonomy" id="2562683"/>
    <lineage>
        <taxon>Bacteria</taxon>
        <taxon>Pseudomonadati</taxon>
        <taxon>Bacteroidota</taxon>
        <taxon>Flavobacteriia</taxon>
        <taxon>Flavobacteriales</taxon>
        <taxon>Flavobacteriaceae</taxon>
        <taxon>Flavobacterium</taxon>
    </lineage>
</organism>
<reference evidence="5 6" key="1">
    <citation type="submission" date="2019-04" db="EMBL/GenBank/DDBJ databases">
        <title>Flavobacterium sp. strain DS2-A Genome sequencing and assembly.</title>
        <authorList>
            <person name="Kim I."/>
        </authorList>
    </citation>
    <scope>NUCLEOTIDE SEQUENCE [LARGE SCALE GENOMIC DNA]</scope>
    <source>
        <strain evidence="5 6">DS2-A</strain>
    </source>
</reference>
<evidence type="ECO:0000259" key="3">
    <source>
        <dbReference type="Pfam" id="PF18962"/>
    </source>
</evidence>
<accession>A0A4Z0LD86</accession>
<evidence type="ECO:0000313" key="6">
    <source>
        <dbReference type="Proteomes" id="UP000297407"/>
    </source>
</evidence>
<dbReference type="InterPro" id="IPR026444">
    <property type="entry name" value="Secre_tail"/>
</dbReference>
<keyword evidence="6" id="KW-1185">Reference proteome</keyword>
<dbReference type="Gene3D" id="3.80.10.10">
    <property type="entry name" value="Ribonuclease Inhibitor"/>
    <property type="match status" value="1"/>
</dbReference>
<dbReference type="NCBIfam" id="TIGR04183">
    <property type="entry name" value="Por_Secre_tail"/>
    <property type="match status" value="1"/>
</dbReference>
<dbReference type="AlphaFoldDB" id="A0A4Z0LD86"/>
<evidence type="ECO:0000313" key="5">
    <source>
        <dbReference type="EMBL" id="TGD59849.1"/>
    </source>
</evidence>
<feature type="domain" description="DUF7619" evidence="4">
    <location>
        <begin position="521"/>
        <end position="651"/>
    </location>
</feature>
<feature type="signal peptide" evidence="2">
    <location>
        <begin position="1"/>
        <end position="19"/>
    </location>
</feature>
<gene>
    <name evidence="5" type="ORF">E4635_02655</name>
</gene>
<dbReference type="InterPro" id="IPR032675">
    <property type="entry name" value="LRR_dom_sf"/>
</dbReference>
<dbReference type="Pfam" id="PF24595">
    <property type="entry name" value="DUF7619"/>
    <property type="match status" value="1"/>
</dbReference>